<protein>
    <submittedName>
        <fullName evidence="4">P-loop containing nucleoside triphosphate hydrolase protein</fullName>
    </submittedName>
</protein>
<gene>
    <name evidence="4" type="ORF">CPB83DRAFT_871821</name>
</gene>
<dbReference type="GO" id="GO:0016887">
    <property type="term" value="F:ATP hydrolysis activity"/>
    <property type="evidence" value="ECO:0007669"/>
    <property type="project" value="InterPro"/>
</dbReference>
<comment type="caution">
    <text evidence="4">The sequence shown here is derived from an EMBL/GenBank/DDBJ whole genome shotgun (WGS) entry which is preliminary data.</text>
</comment>
<proteinExistence type="predicted"/>
<keyword evidence="1" id="KW-0547">Nucleotide-binding</keyword>
<dbReference type="GO" id="GO:0034040">
    <property type="term" value="F:ATPase-coupled lipid transmembrane transporter activity"/>
    <property type="evidence" value="ECO:0007669"/>
    <property type="project" value="TreeGrafter"/>
</dbReference>
<evidence type="ECO:0000256" key="1">
    <source>
        <dbReference type="ARBA" id="ARBA00022741"/>
    </source>
</evidence>
<sequence>MAVTISIFRLNSLRRGLATIRKMNDSKIENIIKDGFVAYVPTAKGSMLGKTGMGFELQNVCFSYPGGEKTTPALSNISLDIKPGSLVVIVGENGGGKSTLIRILSRIYDPSSGEVLIDNRPSKEYQIDDLHRSSAILSQDSRIYPLSVRENIGLGHPDSYLDDAMIKQSAEEGGAAGFIGKLTKGYDTSVDPYTYVNHSNLKGKDHPLAKMAQDLRKTPDFSGGEKQRIVAARTFMRFKSGRISFVAVDEPSSALDAEGEYQLFQSLLANREGKTMVFVTHRFGHLTKVADQIICMKEGSVVETGSHPQLMAMNGEYAKLYNIQAKAFQDNAASM</sequence>
<dbReference type="PROSITE" id="PS50893">
    <property type="entry name" value="ABC_TRANSPORTER_2"/>
    <property type="match status" value="1"/>
</dbReference>
<name>A0A9P6E5J6_9AGAR</name>
<dbReference type="InterPro" id="IPR027417">
    <property type="entry name" value="P-loop_NTPase"/>
</dbReference>
<dbReference type="InterPro" id="IPR003439">
    <property type="entry name" value="ABC_transporter-like_ATP-bd"/>
</dbReference>
<feature type="domain" description="ABC transporter" evidence="3">
    <location>
        <begin position="55"/>
        <end position="323"/>
    </location>
</feature>
<dbReference type="Gene3D" id="3.40.50.300">
    <property type="entry name" value="P-loop containing nucleotide triphosphate hydrolases"/>
    <property type="match status" value="1"/>
</dbReference>
<dbReference type="OrthoDB" id="6500128at2759"/>
<dbReference type="AlphaFoldDB" id="A0A9P6E5J6"/>
<dbReference type="InterPro" id="IPR003593">
    <property type="entry name" value="AAA+_ATPase"/>
</dbReference>
<dbReference type="SUPFAM" id="SSF52540">
    <property type="entry name" value="P-loop containing nucleoside triphosphate hydrolases"/>
    <property type="match status" value="1"/>
</dbReference>
<dbReference type="Pfam" id="PF00005">
    <property type="entry name" value="ABC_tran"/>
    <property type="match status" value="1"/>
</dbReference>
<dbReference type="PANTHER" id="PTHR24221:SF646">
    <property type="entry name" value="HAEMOLYSIN SECRETION ATP-BINDING PROTEIN"/>
    <property type="match status" value="1"/>
</dbReference>
<dbReference type="Proteomes" id="UP000807306">
    <property type="component" value="Unassembled WGS sequence"/>
</dbReference>
<evidence type="ECO:0000313" key="4">
    <source>
        <dbReference type="EMBL" id="KAF9522971.1"/>
    </source>
</evidence>
<keyword evidence="2" id="KW-0067">ATP-binding</keyword>
<evidence type="ECO:0000259" key="3">
    <source>
        <dbReference type="PROSITE" id="PS50893"/>
    </source>
</evidence>
<dbReference type="EMBL" id="MU157929">
    <property type="protein sequence ID" value="KAF9522971.1"/>
    <property type="molecule type" value="Genomic_DNA"/>
</dbReference>
<organism evidence="4 5">
    <name type="scientific">Crepidotus variabilis</name>
    <dbReference type="NCBI Taxonomy" id="179855"/>
    <lineage>
        <taxon>Eukaryota</taxon>
        <taxon>Fungi</taxon>
        <taxon>Dikarya</taxon>
        <taxon>Basidiomycota</taxon>
        <taxon>Agaricomycotina</taxon>
        <taxon>Agaricomycetes</taxon>
        <taxon>Agaricomycetidae</taxon>
        <taxon>Agaricales</taxon>
        <taxon>Agaricineae</taxon>
        <taxon>Crepidotaceae</taxon>
        <taxon>Crepidotus</taxon>
    </lineage>
</organism>
<dbReference type="PANTHER" id="PTHR24221">
    <property type="entry name" value="ATP-BINDING CASSETTE SUB-FAMILY B"/>
    <property type="match status" value="1"/>
</dbReference>
<dbReference type="GO" id="GO:0005524">
    <property type="term" value="F:ATP binding"/>
    <property type="evidence" value="ECO:0007669"/>
    <property type="project" value="UniProtKB-KW"/>
</dbReference>
<keyword evidence="4" id="KW-0378">Hydrolase</keyword>
<evidence type="ECO:0000313" key="5">
    <source>
        <dbReference type="Proteomes" id="UP000807306"/>
    </source>
</evidence>
<keyword evidence="5" id="KW-1185">Reference proteome</keyword>
<reference evidence="4" key="1">
    <citation type="submission" date="2020-11" db="EMBL/GenBank/DDBJ databases">
        <authorList>
            <consortium name="DOE Joint Genome Institute"/>
            <person name="Ahrendt S."/>
            <person name="Riley R."/>
            <person name="Andreopoulos W."/>
            <person name="Labutti K."/>
            <person name="Pangilinan J."/>
            <person name="Ruiz-Duenas F.J."/>
            <person name="Barrasa J.M."/>
            <person name="Sanchez-Garcia M."/>
            <person name="Camarero S."/>
            <person name="Miyauchi S."/>
            <person name="Serrano A."/>
            <person name="Linde D."/>
            <person name="Babiker R."/>
            <person name="Drula E."/>
            <person name="Ayuso-Fernandez I."/>
            <person name="Pacheco R."/>
            <person name="Padilla G."/>
            <person name="Ferreira P."/>
            <person name="Barriuso J."/>
            <person name="Kellner H."/>
            <person name="Castanera R."/>
            <person name="Alfaro M."/>
            <person name="Ramirez L."/>
            <person name="Pisabarro A.G."/>
            <person name="Kuo A."/>
            <person name="Tritt A."/>
            <person name="Lipzen A."/>
            <person name="He G."/>
            <person name="Yan M."/>
            <person name="Ng V."/>
            <person name="Cullen D."/>
            <person name="Martin F."/>
            <person name="Rosso M.-N."/>
            <person name="Henrissat B."/>
            <person name="Hibbett D."/>
            <person name="Martinez A.T."/>
            <person name="Grigoriev I.V."/>
        </authorList>
    </citation>
    <scope>NUCLEOTIDE SEQUENCE</scope>
    <source>
        <strain evidence="4">CBS 506.95</strain>
    </source>
</reference>
<accession>A0A9P6E5J6</accession>
<dbReference type="SMART" id="SM00382">
    <property type="entry name" value="AAA"/>
    <property type="match status" value="1"/>
</dbReference>
<dbReference type="InterPro" id="IPR039421">
    <property type="entry name" value="Type_1_exporter"/>
</dbReference>
<evidence type="ECO:0000256" key="2">
    <source>
        <dbReference type="ARBA" id="ARBA00022840"/>
    </source>
</evidence>